<dbReference type="FunFam" id="2.40.50.140:FF:000188">
    <property type="entry name" value="mRNA capping enzyme family protein"/>
    <property type="match status" value="1"/>
</dbReference>
<dbReference type="Gene3D" id="3.90.190.10">
    <property type="entry name" value="Protein tyrosine phosphatase superfamily"/>
    <property type="match status" value="2"/>
</dbReference>
<dbReference type="GO" id="GO:0003910">
    <property type="term" value="F:DNA ligase (ATP) activity"/>
    <property type="evidence" value="ECO:0007669"/>
    <property type="project" value="InterPro"/>
</dbReference>
<keyword evidence="4" id="KW-0808">Transferase</keyword>
<evidence type="ECO:0000256" key="4">
    <source>
        <dbReference type="ARBA" id="ARBA00022679"/>
    </source>
</evidence>
<keyword evidence="8 12" id="KW-0342">GTP-binding</keyword>
<dbReference type="Gene3D" id="3.30.470.30">
    <property type="entry name" value="DNA ligase/mRNA capping enzyme"/>
    <property type="match status" value="1"/>
</dbReference>
<feature type="binding site" evidence="12">
    <location>
        <begin position="531"/>
        <end position="533"/>
    </location>
    <ligand>
        <name>GTP</name>
        <dbReference type="ChEBI" id="CHEBI:37565"/>
    </ligand>
</feature>
<dbReference type="InterPro" id="IPR013846">
    <property type="entry name" value="mRNA_cap_enzyme_C"/>
</dbReference>
<evidence type="ECO:0000256" key="2">
    <source>
        <dbReference type="ARBA" id="ARBA00012475"/>
    </source>
</evidence>
<dbReference type="EC" id="2.7.7.50" evidence="2"/>
<dbReference type="Pfam" id="PF01331">
    <property type="entry name" value="mRNA_cap_enzyme"/>
    <property type="match status" value="1"/>
</dbReference>
<dbReference type="InterPro" id="IPR051029">
    <property type="entry name" value="mRNA_Capping_Enz/RNA_Phosphat"/>
</dbReference>
<dbReference type="FunFam" id="3.30.470.30:FF:000005">
    <property type="entry name" value="mRNA capping enzyme, putative"/>
    <property type="match status" value="1"/>
</dbReference>
<evidence type="ECO:0000256" key="9">
    <source>
        <dbReference type="ARBA" id="ARBA00023242"/>
    </source>
</evidence>
<feature type="compositionally biased region" description="Acidic residues" evidence="13">
    <location>
        <begin position="268"/>
        <end position="277"/>
    </location>
</feature>
<protein>
    <recommendedName>
        <fullName evidence="2">mRNA guanylyltransferase</fullName>
        <ecNumber evidence="2">2.7.7.50</ecNumber>
    </recommendedName>
</protein>
<dbReference type="InterPro" id="IPR012340">
    <property type="entry name" value="NA-bd_OB-fold"/>
</dbReference>
<keyword evidence="3" id="KW-0507">mRNA processing</keyword>
<dbReference type="GO" id="GO:0006281">
    <property type="term" value="P:DNA repair"/>
    <property type="evidence" value="ECO:0007669"/>
    <property type="project" value="InterPro"/>
</dbReference>
<dbReference type="PANTHER" id="PTHR10367">
    <property type="entry name" value="MRNA-CAPPING ENZYME"/>
    <property type="match status" value="1"/>
</dbReference>
<proteinExistence type="predicted"/>
<feature type="active site" description="N6-GMP-lysine intermediate" evidence="11">
    <location>
        <position position="356"/>
    </location>
</feature>
<organism evidence="15">
    <name type="scientific">Sesamum radiatum</name>
    <name type="common">Black benniseed</name>
    <dbReference type="NCBI Taxonomy" id="300843"/>
    <lineage>
        <taxon>Eukaryota</taxon>
        <taxon>Viridiplantae</taxon>
        <taxon>Streptophyta</taxon>
        <taxon>Embryophyta</taxon>
        <taxon>Tracheophyta</taxon>
        <taxon>Spermatophyta</taxon>
        <taxon>Magnoliopsida</taxon>
        <taxon>eudicotyledons</taxon>
        <taxon>Gunneridae</taxon>
        <taxon>Pentapetalae</taxon>
        <taxon>asterids</taxon>
        <taxon>lamiids</taxon>
        <taxon>Lamiales</taxon>
        <taxon>Pedaliaceae</taxon>
        <taxon>Sesamum</taxon>
    </lineage>
</organism>
<gene>
    <name evidence="15" type="ORF">Sradi_5515400</name>
</gene>
<comment type="subcellular location">
    <subcellularLocation>
        <location evidence="1">Nucleus</location>
    </subcellularLocation>
</comment>
<feature type="region of interest" description="Disordered" evidence="13">
    <location>
        <begin position="259"/>
        <end position="286"/>
    </location>
</feature>
<dbReference type="SUPFAM" id="SSF56091">
    <property type="entry name" value="DNA ligase/mRNA capping enzyme, catalytic domain"/>
    <property type="match status" value="1"/>
</dbReference>
<feature type="compositionally biased region" description="Basic and acidic residues" evidence="13">
    <location>
        <begin position="30"/>
        <end position="42"/>
    </location>
</feature>
<dbReference type="GO" id="GO:0140818">
    <property type="term" value="F:mRNA 5'-triphosphate monophosphatase activity"/>
    <property type="evidence" value="ECO:0007669"/>
    <property type="project" value="InterPro"/>
</dbReference>
<dbReference type="InterPro" id="IPR017074">
    <property type="entry name" value="mRNA_cap_enz_bifunc"/>
</dbReference>
<evidence type="ECO:0000256" key="11">
    <source>
        <dbReference type="PIRSR" id="PIRSR036958-2"/>
    </source>
</evidence>
<feature type="region of interest" description="Disordered" evidence="13">
    <location>
        <begin position="1"/>
        <end position="98"/>
    </location>
</feature>
<dbReference type="SUPFAM" id="SSF50249">
    <property type="entry name" value="Nucleic acid-binding proteins"/>
    <property type="match status" value="1"/>
</dbReference>
<evidence type="ECO:0000256" key="10">
    <source>
        <dbReference type="ARBA" id="ARBA00044624"/>
    </source>
</evidence>
<feature type="domain" description="ATP-dependent DNA ligase family profile" evidence="14">
    <location>
        <begin position="417"/>
        <end position="561"/>
    </location>
</feature>
<dbReference type="GO" id="GO:0006370">
    <property type="term" value="P:7-methylguanosine mRNA capping"/>
    <property type="evidence" value="ECO:0007669"/>
    <property type="project" value="UniProtKB-KW"/>
</dbReference>
<dbReference type="AlphaFoldDB" id="A0AAW2LCZ6"/>
<comment type="catalytic activity">
    <reaction evidence="10">
        <text>a 5'-end diphospho-ribonucleoside in mRNA + GTP + H(+) = a 5'-end (5'-triphosphoguanosine)-ribonucleoside in mRNA + diphosphate</text>
        <dbReference type="Rhea" id="RHEA:67012"/>
        <dbReference type="Rhea" id="RHEA-COMP:17165"/>
        <dbReference type="Rhea" id="RHEA-COMP:17166"/>
        <dbReference type="ChEBI" id="CHEBI:15378"/>
        <dbReference type="ChEBI" id="CHEBI:33019"/>
        <dbReference type="ChEBI" id="CHEBI:37565"/>
        <dbReference type="ChEBI" id="CHEBI:167616"/>
        <dbReference type="ChEBI" id="CHEBI:167617"/>
        <dbReference type="EC" id="2.7.7.50"/>
    </reaction>
    <physiologicalReaction direction="left-to-right" evidence="10">
        <dbReference type="Rhea" id="RHEA:67013"/>
    </physiologicalReaction>
</comment>
<dbReference type="GO" id="GO:0005634">
    <property type="term" value="C:nucleus"/>
    <property type="evidence" value="ECO:0007669"/>
    <property type="project" value="UniProtKB-SubCell"/>
</dbReference>
<feature type="binding site" evidence="12">
    <location>
        <begin position="408"/>
        <end position="410"/>
    </location>
    <ligand>
        <name>GTP</name>
        <dbReference type="ChEBI" id="CHEBI:37565"/>
    </ligand>
</feature>
<dbReference type="GO" id="GO:0006310">
    <property type="term" value="P:DNA recombination"/>
    <property type="evidence" value="ECO:0007669"/>
    <property type="project" value="InterPro"/>
</dbReference>
<evidence type="ECO:0000256" key="1">
    <source>
        <dbReference type="ARBA" id="ARBA00004123"/>
    </source>
</evidence>
<evidence type="ECO:0000256" key="5">
    <source>
        <dbReference type="ARBA" id="ARBA00022695"/>
    </source>
</evidence>
<keyword evidence="6 12" id="KW-0547">Nucleotide-binding</keyword>
<feature type="binding site" evidence="12">
    <location>
        <position position="376"/>
    </location>
    <ligand>
        <name>GTP</name>
        <dbReference type="ChEBI" id="CHEBI:37565"/>
    </ligand>
</feature>
<dbReference type="Pfam" id="PF03919">
    <property type="entry name" value="mRNA_cap_C"/>
    <property type="match status" value="1"/>
</dbReference>
<name>A0AAW2LCZ6_SESRA</name>
<keyword evidence="7" id="KW-0506">mRNA capping</keyword>
<feature type="binding site" evidence="12">
    <location>
        <position position="361"/>
    </location>
    <ligand>
        <name>GTP</name>
        <dbReference type="ChEBI" id="CHEBI:37565"/>
    </ligand>
</feature>
<dbReference type="SUPFAM" id="SSF52799">
    <property type="entry name" value="(Phosphotyrosine protein) phosphatases II"/>
    <property type="match status" value="1"/>
</dbReference>
<dbReference type="InterPro" id="IPR029021">
    <property type="entry name" value="Prot-tyrosine_phosphatase-like"/>
</dbReference>
<dbReference type="GO" id="GO:0004484">
    <property type="term" value="F:mRNA guanylyltransferase activity"/>
    <property type="evidence" value="ECO:0007669"/>
    <property type="project" value="UniProtKB-EC"/>
</dbReference>
<evidence type="ECO:0000259" key="14">
    <source>
        <dbReference type="PROSITE" id="PS50160"/>
    </source>
</evidence>
<dbReference type="PIRSF" id="PIRSF036958">
    <property type="entry name" value="mRNA_capping_HCE"/>
    <property type="match status" value="1"/>
</dbReference>
<keyword evidence="5" id="KW-0548">Nucleotidyltransferase</keyword>
<dbReference type="InterPro" id="IPR012310">
    <property type="entry name" value="DNA_ligase_ATP-dep_cent"/>
</dbReference>
<dbReference type="EMBL" id="JACGWJ010000025">
    <property type="protein sequence ID" value="KAL0316372.1"/>
    <property type="molecule type" value="Genomic_DNA"/>
</dbReference>
<dbReference type="GO" id="GO:0005525">
    <property type="term" value="F:GTP binding"/>
    <property type="evidence" value="ECO:0007669"/>
    <property type="project" value="UniProtKB-KW"/>
</dbReference>
<sequence length="662" mass="77934">MIASMDLNASPEPEEDEVFPEPQSEEDNVLEEHVDYNEHVSHGESAVQISRREREERIQRLRRQRPDDRPSYGYQPTQRDDGYQAKRQRPNSKLPPGWLDCPNFGQEIGCLIPSKVPLGESFNDCILPGRRYSFRQVIHQQRVLGRKLGLVIDLTNSSRYYNFNEWKKEGIKHVKIACKGRDSVPDNESVNKFFYEHALVKYLGFVTINFFFLAIKIFSDARPPGIYKPDYIDALYTFYHEKKPDMVVCPPTPEWKRSSDLDLNGDALPDDDDDDGDSAAPLDESQETQLVMTNDDILGDKVPSDQEVAMRQFCYQSLKLPAGVRGPQQFPGSHPVSLNRDNLQLLRQRYYYATWKADGTRYMMLITMDGCYLIDRHFNFRRVQMRFPCRHANEGMAEKMYHHFTLLDGEMVIDTMPDSQKQERRYLIYDMMAINQVSIVERPFYERWKMLEKEVIEPRNIERQHIYQSQNPYYRYDLEPFRVRRKDFWLLSTVTKLLKGFIPKLSHAADGLIFQGWDDPYVPRTHEGLLKWKYPEMNSVDFLFEMVDDRQSLFLFERGKKKLMDGNRVVFPDGADPSSYSGKIVECSWDSEEDVWVCMRVRTDKGTPNEFNTYKKVMRSIRDNITEDILLNEINEIIRLPMYADRIQNESKAHQHNSSRRR</sequence>
<comment type="caution">
    <text evidence="15">The sequence shown here is derived from an EMBL/GenBank/DDBJ whole genome shotgun (WGS) entry which is preliminary data.</text>
</comment>
<feature type="binding site" evidence="12">
    <location>
        <begin position="600"/>
        <end position="605"/>
    </location>
    <ligand>
        <name>GTP</name>
        <dbReference type="ChEBI" id="CHEBI:37565"/>
    </ligand>
</feature>
<evidence type="ECO:0000256" key="6">
    <source>
        <dbReference type="ARBA" id="ARBA00022741"/>
    </source>
</evidence>
<dbReference type="CDD" id="cd07895">
    <property type="entry name" value="Adenylation_mRNA_capping"/>
    <property type="match status" value="1"/>
</dbReference>
<evidence type="ECO:0000256" key="13">
    <source>
        <dbReference type="SAM" id="MobiDB-lite"/>
    </source>
</evidence>
<evidence type="ECO:0000256" key="3">
    <source>
        <dbReference type="ARBA" id="ARBA00022664"/>
    </source>
</evidence>
<evidence type="ECO:0000256" key="8">
    <source>
        <dbReference type="ARBA" id="ARBA00023134"/>
    </source>
</evidence>
<dbReference type="Gene3D" id="2.40.50.140">
    <property type="entry name" value="Nucleic acid-binding proteins"/>
    <property type="match status" value="1"/>
</dbReference>
<evidence type="ECO:0000256" key="7">
    <source>
        <dbReference type="ARBA" id="ARBA00023042"/>
    </source>
</evidence>
<reference evidence="15" key="1">
    <citation type="submission" date="2020-06" db="EMBL/GenBank/DDBJ databases">
        <authorList>
            <person name="Li T."/>
            <person name="Hu X."/>
            <person name="Zhang T."/>
            <person name="Song X."/>
            <person name="Zhang H."/>
            <person name="Dai N."/>
            <person name="Sheng W."/>
            <person name="Hou X."/>
            <person name="Wei L."/>
        </authorList>
    </citation>
    <scope>NUCLEOTIDE SEQUENCE</scope>
    <source>
        <strain evidence="15">G02</strain>
        <tissue evidence="15">Leaf</tissue>
    </source>
</reference>
<dbReference type="GO" id="GO:0005524">
    <property type="term" value="F:ATP binding"/>
    <property type="evidence" value="ECO:0007669"/>
    <property type="project" value="InterPro"/>
</dbReference>
<keyword evidence="9" id="KW-0539">Nucleus</keyword>
<dbReference type="PROSITE" id="PS50160">
    <property type="entry name" value="DNA_LIGASE_A3"/>
    <property type="match status" value="1"/>
</dbReference>
<dbReference type="PANTHER" id="PTHR10367:SF17">
    <property type="entry name" value="MRNA-CAPPING ENZYME"/>
    <property type="match status" value="1"/>
</dbReference>
<dbReference type="InterPro" id="IPR001339">
    <property type="entry name" value="mRNA_cap_enzyme_adenylation"/>
</dbReference>
<evidence type="ECO:0000256" key="12">
    <source>
        <dbReference type="PIRSR" id="PIRSR036958-3"/>
    </source>
</evidence>
<feature type="compositionally biased region" description="Acidic residues" evidence="13">
    <location>
        <begin position="12"/>
        <end position="29"/>
    </location>
</feature>
<accession>A0AAW2LCZ6</accession>
<reference evidence="15" key="2">
    <citation type="journal article" date="2024" name="Plant">
        <title>Genomic evolution and insights into agronomic trait innovations of Sesamum species.</title>
        <authorList>
            <person name="Miao H."/>
            <person name="Wang L."/>
            <person name="Qu L."/>
            <person name="Liu H."/>
            <person name="Sun Y."/>
            <person name="Le M."/>
            <person name="Wang Q."/>
            <person name="Wei S."/>
            <person name="Zheng Y."/>
            <person name="Lin W."/>
            <person name="Duan Y."/>
            <person name="Cao H."/>
            <person name="Xiong S."/>
            <person name="Wang X."/>
            <person name="Wei L."/>
            <person name="Li C."/>
            <person name="Ma Q."/>
            <person name="Ju M."/>
            <person name="Zhao R."/>
            <person name="Li G."/>
            <person name="Mu C."/>
            <person name="Tian Q."/>
            <person name="Mei H."/>
            <person name="Zhang T."/>
            <person name="Gao T."/>
            <person name="Zhang H."/>
        </authorList>
    </citation>
    <scope>NUCLEOTIDE SEQUENCE</scope>
    <source>
        <strain evidence="15">G02</strain>
    </source>
</reference>
<feature type="compositionally biased region" description="Basic and acidic residues" evidence="13">
    <location>
        <begin position="50"/>
        <end position="70"/>
    </location>
</feature>
<evidence type="ECO:0000313" key="15">
    <source>
        <dbReference type="EMBL" id="KAL0316372.1"/>
    </source>
</evidence>